<dbReference type="Pfam" id="PF00563">
    <property type="entry name" value="EAL"/>
    <property type="match status" value="1"/>
</dbReference>
<dbReference type="Gene3D" id="3.30.450.40">
    <property type="match status" value="1"/>
</dbReference>
<name>A0A1K0FKN2_9ACTN</name>
<feature type="transmembrane region" description="Helical" evidence="2">
    <location>
        <begin position="157"/>
        <end position="178"/>
    </location>
</feature>
<dbReference type="InterPro" id="IPR035919">
    <property type="entry name" value="EAL_sf"/>
</dbReference>
<protein>
    <submittedName>
        <fullName evidence="5">Diguanylate cyclase</fullName>
    </submittedName>
</protein>
<dbReference type="RefSeq" id="WP_071806009.1">
    <property type="nucleotide sequence ID" value="NZ_MEIA01000157.1"/>
</dbReference>
<evidence type="ECO:0000259" key="4">
    <source>
        <dbReference type="PROSITE" id="PS50887"/>
    </source>
</evidence>
<feature type="domain" description="EAL" evidence="3">
    <location>
        <begin position="585"/>
        <end position="837"/>
    </location>
</feature>
<dbReference type="SUPFAM" id="SSF55781">
    <property type="entry name" value="GAF domain-like"/>
    <property type="match status" value="1"/>
</dbReference>
<dbReference type="CDD" id="cd01948">
    <property type="entry name" value="EAL"/>
    <property type="match status" value="1"/>
</dbReference>
<dbReference type="Gene3D" id="3.30.70.270">
    <property type="match status" value="1"/>
</dbReference>
<dbReference type="Pfam" id="PF00990">
    <property type="entry name" value="GGDEF"/>
    <property type="match status" value="1"/>
</dbReference>
<dbReference type="InterPro" id="IPR029787">
    <property type="entry name" value="Nucleotide_cyclase"/>
</dbReference>
<gene>
    <name evidence="5" type="ORF">BG844_15365</name>
</gene>
<comment type="caution">
    <text evidence="5">The sequence shown here is derived from an EMBL/GenBank/DDBJ whole genome shotgun (WGS) entry which is preliminary data.</text>
</comment>
<reference evidence="5 6" key="1">
    <citation type="submission" date="2016-09" db="EMBL/GenBank/DDBJ databases">
        <title>Couchioplanes caeruleus draft genome sequence.</title>
        <authorList>
            <person name="Sheehan J."/>
            <person name="Caffrey P."/>
        </authorList>
    </citation>
    <scope>NUCLEOTIDE SEQUENCE [LARGE SCALE GENOMIC DNA]</scope>
    <source>
        <strain evidence="5 6">DSM 43634</strain>
    </source>
</reference>
<evidence type="ECO:0000259" key="3">
    <source>
        <dbReference type="PROSITE" id="PS50883"/>
    </source>
</evidence>
<dbReference type="NCBIfam" id="TIGR00254">
    <property type="entry name" value="GGDEF"/>
    <property type="match status" value="1"/>
</dbReference>
<dbReference type="SUPFAM" id="SSF55073">
    <property type="entry name" value="Nucleotide cyclase"/>
    <property type="match status" value="1"/>
</dbReference>
<feature type="transmembrane region" description="Helical" evidence="2">
    <location>
        <begin position="198"/>
        <end position="216"/>
    </location>
</feature>
<dbReference type="EMBL" id="MEIA01000157">
    <property type="protein sequence ID" value="OJF13413.1"/>
    <property type="molecule type" value="Genomic_DNA"/>
</dbReference>
<dbReference type="Gene3D" id="3.20.20.450">
    <property type="entry name" value="EAL domain"/>
    <property type="match status" value="1"/>
</dbReference>
<dbReference type="GO" id="GO:0071111">
    <property type="term" value="F:cyclic-guanylate-specific phosphodiesterase activity"/>
    <property type="evidence" value="ECO:0007669"/>
    <property type="project" value="InterPro"/>
</dbReference>
<feature type="transmembrane region" description="Helical" evidence="2">
    <location>
        <begin position="20"/>
        <end position="41"/>
    </location>
</feature>
<accession>A0A1K0FKN2</accession>
<feature type="compositionally biased region" description="Pro residues" evidence="1">
    <location>
        <begin position="334"/>
        <end position="347"/>
    </location>
</feature>
<evidence type="ECO:0000256" key="1">
    <source>
        <dbReference type="SAM" id="MobiDB-lite"/>
    </source>
</evidence>
<dbReference type="PANTHER" id="PTHR33121">
    <property type="entry name" value="CYCLIC DI-GMP PHOSPHODIESTERASE PDEF"/>
    <property type="match status" value="1"/>
</dbReference>
<feature type="transmembrane region" description="Helical" evidence="2">
    <location>
        <begin position="53"/>
        <end position="74"/>
    </location>
</feature>
<dbReference type="InterPro" id="IPR029016">
    <property type="entry name" value="GAF-like_dom_sf"/>
</dbReference>
<evidence type="ECO:0000313" key="5">
    <source>
        <dbReference type="EMBL" id="OJF13413.1"/>
    </source>
</evidence>
<dbReference type="AlphaFoldDB" id="A0A1K0FKN2"/>
<dbReference type="PANTHER" id="PTHR33121:SF71">
    <property type="entry name" value="OXYGEN SENSOR PROTEIN DOSP"/>
    <property type="match status" value="1"/>
</dbReference>
<dbReference type="Pfam" id="PF13185">
    <property type="entry name" value="GAF_2"/>
    <property type="match status" value="1"/>
</dbReference>
<dbReference type="CDD" id="cd01949">
    <property type="entry name" value="GGDEF"/>
    <property type="match status" value="1"/>
</dbReference>
<proteinExistence type="predicted"/>
<dbReference type="InterPro" id="IPR000160">
    <property type="entry name" value="GGDEF_dom"/>
</dbReference>
<keyword evidence="2" id="KW-0472">Membrane</keyword>
<feature type="transmembrane region" description="Helical" evidence="2">
    <location>
        <begin position="127"/>
        <end position="145"/>
    </location>
</feature>
<dbReference type="InterPro" id="IPR003018">
    <property type="entry name" value="GAF"/>
</dbReference>
<feature type="region of interest" description="Disordered" evidence="1">
    <location>
        <begin position="334"/>
        <end position="356"/>
    </location>
</feature>
<dbReference type="PROSITE" id="PS50883">
    <property type="entry name" value="EAL"/>
    <property type="match status" value="1"/>
</dbReference>
<dbReference type="Proteomes" id="UP000182486">
    <property type="component" value="Unassembled WGS sequence"/>
</dbReference>
<sequence>MTSNGADAPRGGLSWRDPDARVLAIATVLATLVATVQALWARDQALFSPRESLILLILAALFACAERFVVVFPVRRGAHTISLSEIPLVLGLIWCAPAAIVLARILGGVVGLIAFRRQRGVKLLFNVTLYATEATVATAVFRLIAEPAQVLHPRGWLAAYAAMMVVDVVSIVLVTAVIALHDDSQEWRRLVTADIKELVQLPMVTVTTTLALIAAIVIRDQLLASILLAVLSYAIYQVFRRYAQQTQGHAQVEQLYDFTRSLNGSRDLDTVIDTVLSRVRDVTRADTAELVVTTGGGAPLRFRLSDQHRLPTRQHNGCDPSAWWYPALRGEPVLLPPGAPGERPPGTPGGRDRPADGMAVPVAMDRGTGVLMVYDSLADIPTFSGEHLRLLQALAAHAAVALTNIGLVDRLRHSSLHDALTGLPNRRMLLTDLKDAIESGISSGTVGVLLLDIDRFKEINDALGHDVGDDLLRQIAQRLQSSFADRGTVARLGGDEFAVIVDRCDSPQEALDAAEELRRIVEQPVPVGDMTITTQASVGVSFAPDHGIEPDRLLQRADVAMYAAKHARTGVRAYQAQDDLNTPRRLTLMAELRSAIEAGALTVAYQPKIDPEDGRVLGAEALARWLRPDGPVPPDEFIPLAERAGLIPALTRFILDTALAACADWRSGGRDLSVAVNLSPQILTEPGLADDVSDALRRYGLPPTALTLEITENGVMEDPARSVRTLELLHALGVKLSIDDFGTGHSSLGRLAELPIHEMKIDKSFVRGLTSDQTRRAVTDAALQLGRTLGLIVVAEGVEDESELEYLRRHGCSAIQGYYISRPLPTEQFAEWLSGRPTAHLPELEVRTADA</sequence>
<dbReference type="InterPro" id="IPR050706">
    <property type="entry name" value="Cyclic-di-GMP_PDE-like"/>
</dbReference>
<evidence type="ECO:0000256" key="2">
    <source>
        <dbReference type="SAM" id="Phobius"/>
    </source>
</evidence>
<dbReference type="SMART" id="SM00065">
    <property type="entry name" value="GAF"/>
    <property type="match status" value="1"/>
</dbReference>
<dbReference type="SMART" id="SM00052">
    <property type="entry name" value="EAL"/>
    <property type="match status" value="1"/>
</dbReference>
<keyword evidence="6" id="KW-1185">Reference proteome</keyword>
<feature type="domain" description="GGDEF" evidence="4">
    <location>
        <begin position="444"/>
        <end position="579"/>
    </location>
</feature>
<feature type="transmembrane region" description="Helical" evidence="2">
    <location>
        <begin position="86"/>
        <end position="115"/>
    </location>
</feature>
<evidence type="ECO:0000313" key="6">
    <source>
        <dbReference type="Proteomes" id="UP000182486"/>
    </source>
</evidence>
<dbReference type="SMART" id="SM00267">
    <property type="entry name" value="GGDEF"/>
    <property type="match status" value="1"/>
</dbReference>
<dbReference type="InterPro" id="IPR043128">
    <property type="entry name" value="Rev_trsase/Diguanyl_cyclase"/>
</dbReference>
<dbReference type="PROSITE" id="PS50887">
    <property type="entry name" value="GGDEF"/>
    <property type="match status" value="1"/>
</dbReference>
<keyword evidence="2" id="KW-1133">Transmembrane helix</keyword>
<organism evidence="5 6">
    <name type="scientific">Couchioplanes caeruleus subsp. caeruleus</name>
    <dbReference type="NCBI Taxonomy" id="56427"/>
    <lineage>
        <taxon>Bacteria</taxon>
        <taxon>Bacillati</taxon>
        <taxon>Actinomycetota</taxon>
        <taxon>Actinomycetes</taxon>
        <taxon>Micromonosporales</taxon>
        <taxon>Micromonosporaceae</taxon>
        <taxon>Couchioplanes</taxon>
    </lineage>
</organism>
<keyword evidence="2" id="KW-0812">Transmembrane</keyword>
<dbReference type="InterPro" id="IPR001633">
    <property type="entry name" value="EAL_dom"/>
</dbReference>
<dbReference type="SUPFAM" id="SSF141868">
    <property type="entry name" value="EAL domain-like"/>
    <property type="match status" value="1"/>
</dbReference>